<dbReference type="PROSITE" id="PS50181">
    <property type="entry name" value="FBOX"/>
    <property type="match status" value="1"/>
</dbReference>
<gene>
    <name evidence="2" type="ORF">EXIGLDRAFT_747012</name>
</gene>
<keyword evidence="3" id="KW-1185">Reference proteome</keyword>
<accession>A0A165LBJ9</accession>
<sequence length="963" mass="106696">MSAPPTSTPELLAQIFVNLELEDLLPLQRVSRVWYHAIRDAPQYWRDISLVAADEGGLRPGEVQFFLKRLTVGGYRTLNVTFEAPELVSPDIEGGILPAVMGALHRTELLRLELNVGYGGVVCEYLRTHAAPYLHTLDLAFVPQRQAPLDTLAWEIPHNILAGHAPRLTKLVLFEALLPPAHVPAFVHVRAAEMYSQYCADPAQLERIFVNLPALEELTISFGAAMEGWSGPTSPAVGALVRTRARQLRSLNVTGFERSFTQWLLLAHPIIRIPDIIIMDEIDSPALELFGDLATLLTPPYTAVLSHYLEDELTVSDDRVKLTLRGGMMHIPDYLNAIFVAGPVAPGIQLLDIPMSLWDALCAAGITFTALNILFLRGNSYDFRSATGALRCPALNEVIFYIDGPLGIWPGEFVERNLVNLTQLRAAKDSYTHNPSVFVRHLPPPPPTSSTFKPASPAIMRQSEPLTISGWRMDDLQLVVSQIQAALDDDRVINIRLTDGTSVAFIALLFQQLTPLMHAVEKFLVAVPLNGVAALYEFLAFTPAPRLRYLSIEVPTGCAEQLPPTLFTPAPLVSPDASLDRVRLVNVVLPGIAVSAFRETQVVSYNYNGPQPVVVNIFRSFRSMTELYVDLEDNSEPEYFGYQEPEAEPTLRFAETLPSLATLRVLDATLPTSSQLFELFPNYVSFSSIEDVHWQLSDQGHGAVPFCKAYERCTALPHKFPLYVCLQGHRVLFRHGTQTRRVDLMSDAMLTPAIMTLTVGPRVADTIAILGVSTMQWLDATQYCVYMPVLKVLCIRYGEDEHGVVGNLDFPLQQPDDPVRCPRLRMLVVEDEVERGRLPIAKLGGFIEDGLSINSHKISVLVKGVSLTGEITSLIYPISRIFACASDDTSGWLRGLVDDKGDMRSPETFVVDPVLQESTRMACIAVTNESGVLSHIQPDWDLWMNQQLGQGEDLEVTGDPMEV</sequence>
<dbReference type="InterPro" id="IPR036047">
    <property type="entry name" value="F-box-like_dom_sf"/>
</dbReference>
<dbReference type="SUPFAM" id="SSF81383">
    <property type="entry name" value="F-box domain"/>
    <property type="match status" value="1"/>
</dbReference>
<reference evidence="2 3" key="1">
    <citation type="journal article" date="2016" name="Mol. Biol. Evol.">
        <title>Comparative Genomics of Early-Diverging Mushroom-Forming Fungi Provides Insights into the Origins of Lignocellulose Decay Capabilities.</title>
        <authorList>
            <person name="Nagy L.G."/>
            <person name="Riley R."/>
            <person name="Tritt A."/>
            <person name="Adam C."/>
            <person name="Daum C."/>
            <person name="Floudas D."/>
            <person name="Sun H."/>
            <person name="Yadav J.S."/>
            <person name="Pangilinan J."/>
            <person name="Larsson K.H."/>
            <person name="Matsuura K."/>
            <person name="Barry K."/>
            <person name="Labutti K."/>
            <person name="Kuo R."/>
            <person name="Ohm R.A."/>
            <person name="Bhattacharya S.S."/>
            <person name="Shirouzu T."/>
            <person name="Yoshinaga Y."/>
            <person name="Martin F.M."/>
            <person name="Grigoriev I.V."/>
            <person name="Hibbett D.S."/>
        </authorList>
    </citation>
    <scope>NUCLEOTIDE SEQUENCE [LARGE SCALE GENOMIC DNA]</scope>
    <source>
        <strain evidence="2 3">HHB12029</strain>
    </source>
</reference>
<dbReference type="Pfam" id="PF12937">
    <property type="entry name" value="F-box-like"/>
    <property type="match status" value="1"/>
</dbReference>
<dbReference type="InParanoid" id="A0A165LBJ9"/>
<dbReference type="EMBL" id="KV425928">
    <property type="protein sequence ID" value="KZV97642.1"/>
    <property type="molecule type" value="Genomic_DNA"/>
</dbReference>
<proteinExistence type="predicted"/>
<feature type="domain" description="F-box" evidence="1">
    <location>
        <begin position="10"/>
        <end position="48"/>
    </location>
</feature>
<protein>
    <recommendedName>
        <fullName evidence="1">F-box domain-containing protein</fullName>
    </recommendedName>
</protein>
<evidence type="ECO:0000313" key="2">
    <source>
        <dbReference type="EMBL" id="KZV97642.1"/>
    </source>
</evidence>
<dbReference type="OrthoDB" id="10642690at2759"/>
<dbReference type="Proteomes" id="UP000077266">
    <property type="component" value="Unassembled WGS sequence"/>
</dbReference>
<dbReference type="Gene3D" id="1.20.1280.50">
    <property type="match status" value="1"/>
</dbReference>
<dbReference type="AlphaFoldDB" id="A0A165LBJ9"/>
<organism evidence="2 3">
    <name type="scientific">Exidia glandulosa HHB12029</name>
    <dbReference type="NCBI Taxonomy" id="1314781"/>
    <lineage>
        <taxon>Eukaryota</taxon>
        <taxon>Fungi</taxon>
        <taxon>Dikarya</taxon>
        <taxon>Basidiomycota</taxon>
        <taxon>Agaricomycotina</taxon>
        <taxon>Agaricomycetes</taxon>
        <taxon>Auriculariales</taxon>
        <taxon>Exidiaceae</taxon>
        <taxon>Exidia</taxon>
    </lineage>
</organism>
<evidence type="ECO:0000259" key="1">
    <source>
        <dbReference type="PROSITE" id="PS50181"/>
    </source>
</evidence>
<name>A0A165LBJ9_EXIGL</name>
<evidence type="ECO:0000313" key="3">
    <source>
        <dbReference type="Proteomes" id="UP000077266"/>
    </source>
</evidence>
<dbReference type="InterPro" id="IPR001810">
    <property type="entry name" value="F-box_dom"/>
</dbReference>